<accession>A0A2N3QF38</accession>
<sequence length="99" mass="10175">MNADTLRIPGEGLTSANAGAPVAHTKSADTSVVNTGVPNTGVFGIGVSDAADDTVPPALESRYPQLHGWPQMDDAQRIEALGGVLTGLQHALDEGTARR</sequence>
<evidence type="ECO:0000313" key="2">
    <source>
        <dbReference type="EMBL" id="PKU89222.1"/>
    </source>
</evidence>
<reference evidence="2 3" key="1">
    <citation type="submission" date="2017-10" db="EMBL/GenBank/DDBJ databases">
        <title>Bifidobacterium genomics.</title>
        <authorList>
            <person name="Lugli G.A."/>
            <person name="Milani C."/>
            <person name="Mancabelli L."/>
        </authorList>
    </citation>
    <scope>NUCLEOTIDE SEQUENCE [LARGE SCALE GENOMIC DNA]</scope>
    <source>
        <strain evidence="2 3">1542B</strain>
    </source>
</reference>
<evidence type="ECO:0000256" key="1">
    <source>
        <dbReference type="SAM" id="MobiDB-lite"/>
    </source>
</evidence>
<feature type="region of interest" description="Disordered" evidence="1">
    <location>
        <begin position="1"/>
        <end position="21"/>
    </location>
</feature>
<dbReference type="EMBL" id="PCGY01000022">
    <property type="protein sequence ID" value="PKU89222.1"/>
    <property type="molecule type" value="Genomic_DNA"/>
</dbReference>
<dbReference type="RefSeq" id="WP_033493444.1">
    <property type="nucleotide sequence ID" value="NZ_JBKZBE010000004.1"/>
</dbReference>
<protein>
    <submittedName>
        <fullName evidence="2">Uncharacterized protein</fullName>
    </submittedName>
</protein>
<dbReference type="Proteomes" id="UP000233727">
    <property type="component" value="Unassembled WGS sequence"/>
</dbReference>
<gene>
    <name evidence="2" type="ORF">CQR47_1656</name>
</gene>
<evidence type="ECO:0000313" key="3">
    <source>
        <dbReference type="Proteomes" id="UP000233727"/>
    </source>
</evidence>
<proteinExistence type="predicted"/>
<dbReference type="AlphaFoldDB" id="A0A2N3QF38"/>
<comment type="caution">
    <text evidence="2">The sequence shown here is derived from an EMBL/GenBank/DDBJ whole genome shotgun (WGS) entry which is preliminary data.</text>
</comment>
<name>A0A2N3QF38_9BIFI</name>
<organism evidence="2 3">
    <name type="scientific">Bifidobacterium thermophilum</name>
    <dbReference type="NCBI Taxonomy" id="33905"/>
    <lineage>
        <taxon>Bacteria</taxon>
        <taxon>Bacillati</taxon>
        <taxon>Actinomycetota</taxon>
        <taxon>Actinomycetes</taxon>
        <taxon>Bifidobacteriales</taxon>
        <taxon>Bifidobacteriaceae</taxon>
        <taxon>Bifidobacterium</taxon>
    </lineage>
</organism>